<proteinExistence type="predicted"/>
<sequence>MTMMQAAAAAVCAALLAMQFKGQKGEYGIYISIAAGMVICFGILSKLSSILDTIREIGSMIRIEGSYLAILLKMLGITYAAEFASNICRDCGNQTLAVQIELFGKLAVLVLSMPILLALLKTVQAFLT</sequence>
<feature type="transmembrane region" description="Helical" evidence="1">
    <location>
        <begin position="102"/>
        <end position="120"/>
    </location>
</feature>
<accession>A0ABS7L691</accession>
<organism evidence="2 3">
    <name type="scientific">Sellimonas caecigallum</name>
    <dbReference type="NCBI Taxonomy" id="2592333"/>
    <lineage>
        <taxon>Bacteria</taxon>
        <taxon>Bacillati</taxon>
        <taxon>Bacillota</taxon>
        <taxon>Clostridia</taxon>
        <taxon>Lachnospirales</taxon>
        <taxon>Lachnospiraceae</taxon>
        <taxon>Sellimonas</taxon>
    </lineage>
</organism>
<evidence type="ECO:0000313" key="3">
    <source>
        <dbReference type="Proteomes" id="UP000779049"/>
    </source>
</evidence>
<dbReference type="Proteomes" id="UP000779049">
    <property type="component" value="Unassembled WGS sequence"/>
</dbReference>
<keyword evidence="3" id="KW-1185">Reference proteome</keyword>
<keyword evidence="1" id="KW-0812">Transmembrane</keyword>
<feature type="transmembrane region" description="Helical" evidence="1">
    <location>
        <begin position="27"/>
        <end position="44"/>
    </location>
</feature>
<feature type="transmembrane region" description="Helical" evidence="1">
    <location>
        <begin position="65"/>
        <end position="82"/>
    </location>
</feature>
<gene>
    <name evidence="2" type="ORF">FLB61_05740</name>
</gene>
<evidence type="ECO:0000256" key="1">
    <source>
        <dbReference type="SAM" id="Phobius"/>
    </source>
</evidence>
<keyword evidence="1" id="KW-1133">Transmembrane helix</keyword>
<comment type="caution">
    <text evidence="2">The sequence shown here is derived from an EMBL/GenBank/DDBJ whole genome shotgun (WGS) entry which is preliminary data.</text>
</comment>
<evidence type="ECO:0000313" key="2">
    <source>
        <dbReference type="EMBL" id="MBY0758594.1"/>
    </source>
</evidence>
<keyword evidence="1" id="KW-0472">Membrane</keyword>
<dbReference type="EMBL" id="VIRV01000006">
    <property type="protein sequence ID" value="MBY0758594.1"/>
    <property type="molecule type" value="Genomic_DNA"/>
</dbReference>
<dbReference type="RefSeq" id="WP_087199070.1">
    <property type="nucleotide sequence ID" value="NZ_CP173660.1"/>
</dbReference>
<dbReference type="InterPro" id="IPR025664">
    <property type="entry name" value="Spore_III_AC/AD"/>
</dbReference>
<protein>
    <submittedName>
        <fullName evidence="2">Stage III sporulation protein AD</fullName>
    </submittedName>
</protein>
<reference evidence="2 3" key="1">
    <citation type="journal article" date="2020" name="New Microbes New Infect">
        <title>Sellimonas caecigallum sp. nov., description and genome sequence of a new member of the Sellimonas genus isolated from the cecum of feral chicken.</title>
        <authorList>
            <person name="Wongkuna S."/>
            <person name="Ghimire S."/>
            <person name="Antony L."/>
            <person name="Chankhamhaengdecha S."/>
            <person name="Janvilisri T."/>
            <person name="Scaria J."/>
        </authorList>
    </citation>
    <scope>NUCLEOTIDE SEQUENCE [LARGE SCALE GENOMIC DNA]</scope>
    <source>
        <strain evidence="2 3">SW451</strain>
    </source>
</reference>
<dbReference type="Pfam" id="PF06686">
    <property type="entry name" value="SpoIIIAC"/>
    <property type="match status" value="2"/>
</dbReference>
<name>A0ABS7L691_9FIRM</name>